<name>A0A178HUT6_9HYPH</name>
<dbReference type="Proteomes" id="UP000078389">
    <property type="component" value="Unassembled WGS sequence"/>
</dbReference>
<gene>
    <name evidence="1" type="ORF">A3840_14325</name>
</gene>
<dbReference type="STRING" id="1770058.A3840_14325"/>
<organism evidence="1 2">
    <name type="scientific">Devosia elaeis</name>
    <dbReference type="NCBI Taxonomy" id="1770058"/>
    <lineage>
        <taxon>Bacteria</taxon>
        <taxon>Pseudomonadati</taxon>
        <taxon>Pseudomonadota</taxon>
        <taxon>Alphaproteobacteria</taxon>
        <taxon>Hyphomicrobiales</taxon>
        <taxon>Devosiaceae</taxon>
        <taxon>Devosia</taxon>
    </lineage>
</organism>
<dbReference type="AlphaFoldDB" id="A0A178HUT6"/>
<comment type="caution">
    <text evidence="1">The sequence shown here is derived from an EMBL/GenBank/DDBJ whole genome shotgun (WGS) entry which is preliminary data.</text>
</comment>
<proteinExistence type="predicted"/>
<protein>
    <submittedName>
        <fullName evidence="1">Uncharacterized protein</fullName>
    </submittedName>
</protein>
<evidence type="ECO:0000313" key="2">
    <source>
        <dbReference type="Proteomes" id="UP000078389"/>
    </source>
</evidence>
<keyword evidence="2" id="KW-1185">Reference proteome</keyword>
<evidence type="ECO:0000313" key="1">
    <source>
        <dbReference type="EMBL" id="OAM75766.1"/>
    </source>
</evidence>
<sequence>MTESTFSLFGPSSSRCPFGYNTQASVKTSQAKLPPQFGAIAQSSIPLRFKPRQMRFERGLADPKDVGTLTTNDTADQLSAMPGSAHDFLNGQTLPDEPADNGICLFAP</sequence>
<dbReference type="EMBL" id="LVVY01000105">
    <property type="protein sequence ID" value="OAM75766.1"/>
    <property type="molecule type" value="Genomic_DNA"/>
</dbReference>
<accession>A0A178HUT6</accession>
<reference evidence="1 2" key="1">
    <citation type="submission" date="2016-03" db="EMBL/GenBank/DDBJ databases">
        <title>Genome sequencing of Devosia sp. S37.</title>
        <authorList>
            <person name="Mohd Nor M."/>
        </authorList>
    </citation>
    <scope>NUCLEOTIDE SEQUENCE [LARGE SCALE GENOMIC DNA]</scope>
    <source>
        <strain evidence="1 2">S37</strain>
    </source>
</reference>